<proteinExistence type="predicted"/>
<name>A0A1R4FC61_9MICC</name>
<dbReference type="AlphaFoldDB" id="A0A1R4FC61"/>
<dbReference type="InterPro" id="IPR023476">
    <property type="entry name" value="Pep_tRNA_hydro_II_dom_sf"/>
</dbReference>
<reference evidence="4 5" key="1">
    <citation type="submission" date="2017-02" db="EMBL/GenBank/DDBJ databases">
        <authorList>
            <person name="Peterson S.W."/>
        </authorList>
    </citation>
    <scope>NUCLEOTIDE SEQUENCE [LARGE SCALE GENOMIC DNA]</scope>
    <source>
        <strain evidence="4 5">B Ar 00.02</strain>
    </source>
</reference>
<keyword evidence="5" id="KW-1185">Reference proteome</keyword>
<dbReference type="Proteomes" id="UP000195913">
    <property type="component" value="Unassembled WGS sequence"/>
</dbReference>
<dbReference type="SUPFAM" id="SSF102462">
    <property type="entry name" value="Peptidyl-tRNA hydrolase II"/>
    <property type="match status" value="1"/>
</dbReference>
<evidence type="ECO:0000313" key="4">
    <source>
        <dbReference type="EMBL" id="SJM53525.1"/>
    </source>
</evidence>
<sequence length="218" mass="22767">MNMEPRPTPTGWVQVMVLLVDRDRPAPESDGIAAVALASVLAYAADPSHPDWQRWLSGPVTKSVRRADAKTYAKTAQAHPEAIEATQGRGRALALPPLPMDGLPKTLARLQVSGTQLSAGAAEPAADGLPMIVLNQDLGMSTGKAAAQAAHALFAWVLELEPQRGAAWLRAGPQVGISWRGEAELLAGTVLPGAGPLIRDAGHTEIAPESATAYVAVN</sequence>
<evidence type="ECO:0000313" key="5">
    <source>
        <dbReference type="Proteomes" id="UP000195913"/>
    </source>
</evidence>
<dbReference type="Pfam" id="PF01981">
    <property type="entry name" value="PTH2"/>
    <property type="match status" value="1"/>
</dbReference>
<dbReference type="EMBL" id="FUHW01000014">
    <property type="protein sequence ID" value="SJM53525.1"/>
    <property type="molecule type" value="Genomic_DNA"/>
</dbReference>
<dbReference type="GO" id="GO:0004045">
    <property type="term" value="F:peptidyl-tRNA hydrolase activity"/>
    <property type="evidence" value="ECO:0007669"/>
    <property type="project" value="UniProtKB-EC"/>
</dbReference>
<dbReference type="RefSeq" id="WP_241895457.1">
    <property type="nucleotide sequence ID" value="NZ_FUHW01000014.1"/>
</dbReference>
<evidence type="ECO:0000256" key="1">
    <source>
        <dbReference type="ARBA" id="ARBA00013260"/>
    </source>
</evidence>
<protein>
    <recommendedName>
        <fullName evidence="1">peptidyl-tRNA hydrolase</fullName>
        <ecNumber evidence="1">3.1.1.29</ecNumber>
    </recommendedName>
</protein>
<keyword evidence="2" id="KW-0378">Hydrolase</keyword>
<evidence type="ECO:0000256" key="2">
    <source>
        <dbReference type="ARBA" id="ARBA00022801"/>
    </source>
</evidence>
<comment type="catalytic activity">
    <reaction evidence="3">
        <text>an N-acyl-L-alpha-aminoacyl-tRNA + H2O = an N-acyl-L-amino acid + a tRNA + H(+)</text>
        <dbReference type="Rhea" id="RHEA:54448"/>
        <dbReference type="Rhea" id="RHEA-COMP:10123"/>
        <dbReference type="Rhea" id="RHEA-COMP:13883"/>
        <dbReference type="ChEBI" id="CHEBI:15377"/>
        <dbReference type="ChEBI" id="CHEBI:15378"/>
        <dbReference type="ChEBI" id="CHEBI:59874"/>
        <dbReference type="ChEBI" id="CHEBI:78442"/>
        <dbReference type="ChEBI" id="CHEBI:138191"/>
        <dbReference type="EC" id="3.1.1.29"/>
    </reaction>
</comment>
<dbReference type="Gene3D" id="3.40.1490.10">
    <property type="entry name" value="Bit1"/>
    <property type="match status" value="1"/>
</dbReference>
<dbReference type="InterPro" id="IPR002833">
    <property type="entry name" value="PTH2"/>
</dbReference>
<organism evidence="4 5">
    <name type="scientific">Arthrobacter rhombi</name>
    <dbReference type="NCBI Taxonomy" id="71253"/>
    <lineage>
        <taxon>Bacteria</taxon>
        <taxon>Bacillati</taxon>
        <taxon>Actinomycetota</taxon>
        <taxon>Actinomycetes</taxon>
        <taxon>Micrococcales</taxon>
        <taxon>Micrococcaceae</taxon>
        <taxon>Arthrobacter</taxon>
    </lineage>
</organism>
<dbReference type="EC" id="3.1.1.29" evidence="1"/>
<evidence type="ECO:0000256" key="3">
    <source>
        <dbReference type="ARBA" id="ARBA00048707"/>
    </source>
</evidence>
<accession>A0A1R4FC61</accession>
<gene>
    <name evidence="4" type="ORF">FM101_03320</name>
</gene>